<dbReference type="Gene3D" id="3.40.30.10">
    <property type="entry name" value="Glutaredoxin"/>
    <property type="match status" value="1"/>
</dbReference>
<evidence type="ECO:0000259" key="3">
    <source>
        <dbReference type="PROSITE" id="PS51352"/>
    </source>
</evidence>
<keyword evidence="2" id="KW-0676">Redox-active center</keyword>
<gene>
    <name evidence="4" type="ORF">ACFSJD_21685</name>
</gene>
<organism evidence="4 5">
    <name type="scientific">Pseudonocardia yunnanensis</name>
    <dbReference type="NCBI Taxonomy" id="58107"/>
    <lineage>
        <taxon>Bacteria</taxon>
        <taxon>Bacillati</taxon>
        <taxon>Actinomycetota</taxon>
        <taxon>Actinomycetes</taxon>
        <taxon>Pseudonocardiales</taxon>
        <taxon>Pseudonocardiaceae</taxon>
        <taxon>Pseudonocardia</taxon>
    </lineage>
</organism>
<dbReference type="CDD" id="cd02947">
    <property type="entry name" value="TRX_family"/>
    <property type="match status" value="1"/>
</dbReference>
<dbReference type="SUPFAM" id="SSF52833">
    <property type="entry name" value="Thioredoxin-like"/>
    <property type="match status" value="1"/>
</dbReference>
<evidence type="ECO:0000313" key="5">
    <source>
        <dbReference type="Proteomes" id="UP001597114"/>
    </source>
</evidence>
<name>A0ABW4EZ00_9PSEU</name>
<proteinExistence type="inferred from homology"/>
<keyword evidence="5" id="KW-1185">Reference proteome</keyword>
<comment type="similarity">
    <text evidence="1">Belongs to the thioredoxin family.</text>
</comment>
<dbReference type="EMBL" id="JBHUCO010000023">
    <property type="protein sequence ID" value="MFD1520121.1"/>
    <property type="molecule type" value="Genomic_DNA"/>
</dbReference>
<dbReference type="InterPro" id="IPR036249">
    <property type="entry name" value="Thioredoxin-like_sf"/>
</dbReference>
<dbReference type="RefSeq" id="WP_344722580.1">
    <property type="nucleotide sequence ID" value="NZ_BAAAUS010000013.1"/>
</dbReference>
<dbReference type="InterPro" id="IPR013766">
    <property type="entry name" value="Thioredoxin_domain"/>
</dbReference>
<dbReference type="Proteomes" id="UP001597114">
    <property type="component" value="Unassembled WGS sequence"/>
</dbReference>
<evidence type="ECO:0000313" key="4">
    <source>
        <dbReference type="EMBL" id="MFD1520121.1"/>
    </source>
</evidence>
<sequence>MAVMVTGETFDREVGASSVPVVVELFATWCGDCRRVTPVLDHLAAEFVASVKFVQVNADEWAELAERSGVSSTPTLFVVDGGQQVATVVGAQPEAVLRGSFEQATGRVDGARSELAWVPVDACTLSTAEQPTRLAELDDLFASLRGLR</sequence>
<protein>
    <submittedName>
        <fullName evidence="4">Thioredoxin family protein</fullName>
    </submittedName>
</protein>
<dbReference type="PANTHER" id="PTHR45663:SF11">
    <property type="entry name" value="GEO12009P1"/>
    <property type="match status" value="1"/>
</dbReference>
<feature type="domain" description="Thioredoxin" evidence="3">
    <location>
        <begin position="1"/>
        <end position="106"/>
    </location>
</feature>
<accession>A0ABW4EZ00</accession>
<dbReference type="PROSITE" id="PS51352">
    <property type="entry name" value="THIOREDOXIN_2"/>
    <property type="match status" value="1"/>
</dbReference>
<comment type="caution">
    <text evidence="4">The sequence shown here is derived from an EMBL/GenBank/DDBJ whole genome shotgun (WGS) entry which is preliminary data.</text>
</comment>
<reference evidence="5" key="1">
    <citation type="journal article" date="2019" name="Int. J. Syst. Evol. Microbiol.">
        <title>The Global Catalogue of Microorganisms (GCM) 10K type strain sequencing project: providing services to taxonomists for standard genome sequencing and annotation.</title>
        <authorList>
            <consortium name="The Broad Institute Genomics Platform"/>
            <consortium name="The Broad Institute Genome Sequencing Center for Infectious Disease"/>
            <person name="Wu L."/>
            <person name="Ma J."/>
        </authorList>
    </citation>
    <scope>NUCLEOTIDE SEQUENCE [LARGE SCALE GENOMIC DNA]</scope>
    <source>
        <strain evidence="5">CCM 7043</strain>
    </source>
</reference>
<evidence type="ECO:0000256" key="1">
    <source>
        <dbReference type="ARBA" id="ARBA00008987"/>
    </source>
</evidence>
<dbReference type="PANTHER" id="PTHR45663">
    <property type="entry name" value="GEO12009P1"/>
    <property type="match status" value="1"/>
</dbReference>
<dbReference type="Pfam" id="PF00085">
    <property type="entry name" value="Thioredoxin"/>
    <property type="match status" value="1"/>
</dbReference>
<evidence type="ECO:0000256" key="2">
    <source>
        <dbReference type="ARBA" id="ARBA00023284"/>
    </source>
</evidence>